<comment type="cofactor">
    <cofactor evidence="1 5">
        <name>pyridoxal 5'-phosphate</name>
        <dbReference type="ChEBI" id="CHEBI:597326"/>
    </cofactor>
</comment>
<dbReference type="Gene3D" id="3.90.1150.10">
    <property type="entry name" value="Aspartate Aminotransferase, domain 1"/>
    <property type="match status" value="1"/>
</dbReference>
<evidence type="ECO:0000313" key="6">
    <source>
        <dbReference type="EMBL" id="KPQ11796.1"/>
    </source>
</evidence>
<comment type="similarity">
    <text evidence="2 5">Belongs to the trans-sulfuration enzymes family.</text>
</comment>
<dbReference type="Pfam" id="PF01053">
    <property type="entry name" value="Cys_Met_Meta_PP"/>
    <property type="match status" value="1"/>
</dbReference>
<evidence type="ECO:0000313" key="7">
    <source>
        <dbReference type="EMBL" id="SCC82279.1"/>
    </source>
</evidence>
<dbReference type="GO" id="GO:0019343">
    <property type="term" value="P:cysteine biosynthetic process via cystathionine"/>
    <property type="evidence" value="ECO:0007669"/>
    <property type="project" value="TreeGrafter"/>
</dbReference>
<dbReference type="PROSITE" id="PS00868">
    <property type="entry name" value="CYS_MET_METAB_PP"/>
    <property type="match status" value="1"/>
</dbReference>
<dbReference type="STRING" id="1653334.GA0071312_3260"/>
<dbReference type="Proteomes" id="UP000050497">
    <property type="component" value="Unassembled WGS sequence"/>
</dbReference>
<dbReference type="PATRIC" id="fig|1653334.4.peg.1652"/>
<sequence>MTDDSFSRRSRTVQALGRIDETTRAVVPPIHVATTYIRDPDNAYSSGYVYGRPDNATIREAQDVLAMLEDAHGGAMLFGSGMAAATAVFRALDPGDHVVAPKVMYWALRHWLAGEATRWGLRIDFVATEDPDALRAAVIPGETKLVWVESPANPLWSVTDIAQAARIAHDAGARLAIDSTCASPVHTRPLTLGADIVMHAATKILNGHSDVVAGALAFATQDAFTDRVAMIRKGEGAILGPFEAYLLIRGMRTLHLRAERQAASALALATRLQAHPDVAQVLYPGLPDHPGHAIAARQMENGFGFMLSIRVRGGVEAAIATAAQVKLWKRATSLGGVESLIEHRASIEGEGTPCPDDLLRLSTGIEDAEDLFADLDRALRAAQG</sequence>
<evidence type="ECO:0000256" key="5">
    <source>
        <dbReference type="RuleBase" id="RU362118"/>
    </source>
</evidence>
<feature type="modified residue" description="N6-(pyridoxal phosphate)lysine" evidence="4">
    <location>
        <position position="203"/>
    </location>
</feature>
<organism evidence="6 8">
    <name type="scientific">Saliniramus fredricksonii</name>
    <dbReference type="NCBI Taxonomy" id="1653334"/>
    <lineage>
        <taxon>Bacteria</taxon>
        <taxon>Pseudomonadati</taxon>
        <taxon>Pseudomonadota</taxon>
        <taxon>Alphaproteobacteria</taxon>
        <taxon>Hyphomicrobiales</taxon>
        <taxon>Salinarimonadaceae</taxon>
        <taxon>Saliniramus</taxon>
    </lineage>
</organism>
<evidence type="ECO:0000256" key="4">
    <source>
        <dbReference type="PIRSR" id="PIRSR001434-2"/>
    </source>
</evidence>
<dbReference type="GO" id="GO:0030170">
    <property type="term" value="F:pyridoxal phosphate binding"/>
    <property type="evidence" value="ECO:0007669"/>
    <property type="project" value="InterPro"/>
</dbReference>
<dbReference type="InterPro" id="IPR015424">
    <property type="entry name" value="PyrdxlP-dep_Trfase"/>
</dbReference>
<dbReference type="EMBL" id="LJSX01000005">
    <property type="protein sequence ID" value="KPQ11796.1"/>
    <property type="molecule type" value="Genomic_DNA"/>
</dbReference>
<keyword evidence="9" id="KW-1185">Reference proteome</keyword>
<dbReference type="SUPFAM" id="SSF53383">
    <property type="entry name" value="PLP-dependent transferases"/>
    <property type="match status" value="1"/>
</dbReference>
<dbReference type="Proteomes" id="UP000182800">
    <property type="component" value="Unassembled WGS sequence"/>
</dbReference>
<dbReference type="InterPro" id="IPR015421">
    <property type="entry name" value="PyrdxlP-dep_Trfase_major"/>
</dbReference>
<dbReference type="PANTHER" id="PTHR11808:SF15">
    <property type="entry name" value="CYSTATHIONINE GAMMA-LYASE"/>
    <property type="match status" value="1"/>
</dbReference>
<evidence type="ECO:0000313" key="9">
    <source>
        <dbReference type="Proteomes" id="UP000182800"/>
    </source>
</evidence>
<gene>
    <name evidence="6" type="primary">metB</name>
    <name evidence="7" type="ORF">GA0071312_3260</name>
    <name evidence="6" type="ORF">HLUCCO17_04785</name>
</gene>
<dbReference type="Gene3D" id="3.40.640.10">
    <property type="entry name" value="Type I PLP-dependent aspartate aminotransferase-like (Major domain)"/>
    <property type="match status" value="1"/>
</dbReference>
<dbReference type="GO" id="GO:0004123">
    <property type="term" value="F:cystathionine gamma-lyase activity"/>
    <property type="evidence" value="ECO:0007669"/>
    <property type="project" value="TreeGrafter"/>
</dbReference>
<dbReference type="PANTHER" id="PTHR11808">
    <property type="entry name" value="TRANS-SULFURATION ENZYME FAMILY MEMBER"/>
    <property type="match status" value="1"/>
</dbReference>
<comment type="caution">
    <text evidence="6">The sequence shown here is derived from an EMBL/GenBank/DDBJ whole genome shotgun (WGS) entry which is preliminary data.</text>
</comment>
<reference evidence="6 8" key="1">
    <citation type="submission" date="2015-09" db="EMBL/GenBank/DDBJ databases">
        <title>Identification and resolution of microdiversity through metagenomic sequencing of parallel consortia.</title>
        <authorList>
            <person name="Nelson W.C."/>
            <person name="Romine M.F."/>
            <person name="Lindemann S.R."/>
        </authorList>
    </citation>
    <scope>NUCLEOTIDE SEQUENCE [LARGE SCALE GENOMIC DNA]</scope>
    <source>
        <strain evidence="6">HL-109</strain>
    </source>
</reference>
<dbReference type="InterPro" id="IPR000277">
    <property type="entry name" value="Cys/Met-Metab_PyrdxlP-dep_enz"/>
</dbReference>
<dbReference type="InterPro" id="IPR054542">
    <property type="entry name" value="Cys_met_metab_PP"/>
</dbReference>
<name>A0A0P7Y4V4_9HYPH</name>
<dbReference type="GO" id="GO:0019346">
    <property type="term" value="P:transsulfuration"/>
    <property type="evidence" value="ECO:0007669"/>
    <property type="project" value="InterPro"/>
</dbReference>
<accession>A0A0P7Y4V4</accession>
<dbReference type="EMBL" id="FMBM01000002">
    <property type="protein sequence ID" value="SCC82279.1"/>
    <property type="molecule type" value="Genomic_DNA"/>
</dbReference>
<dbReference type="GO" id="GO:0005737">
    <property type="term" value="C:cytoplasm"/>
    <property type="evidence" value="ECO:0007669"/>
    <property type="project" value="TreeGrafter"/>
</dbReference>
<evidence type="ECO:0000313" key="8">
    <source>
        <dbReference type="Proteomes" id="UP000050497"/>
    </source>
</evidence>
<evidence type="ECO:0000256" key="2">
    <source>
        <dbReference type="ARBA" id="ARBA00009077"/>
    </source>
</evidence>
<proteinExistence type="inferred from homology"/>
<dbReference type="RefSeq" id="WP_074445802.1">
    <property type="nucleotide sequence ID" value="NZ_FMBM01000002.1"/>
</dbReference>
<protein>
    <submittedName>
        <fullName evidence="6 7">Cystathionine gamma-synthase</fullName>
    </submittedName>
</protein>
<dbReference type="OrthoDB" id="9805807at2"/>
<dbReference type="FunFam" id="3.40.640.10:FF:000046">
    <property type="entry name" value="Cystathionine gamma-lyase"/>
    <property type="match status" value="1"/>
</dbReference>
<dbReference type="InterPro" id="IPR015422">
    <property type="entry name" value="PyrdxlP-dep_Trfase_small"/>
</dbReference>
<reference evidence="7 9" key="2">
    <citation type="submission" date="2016-08" db="EMBL/GenBank/DDBJ databases">
        <authorList>
            <person name="Varghese N."/>
            <person name="Submissions Spin"/>
        </authorList>
    </citation>
    <scope>NUCLEOTIDE SEQUENCE [LARGE SCALE GENOMIC DNA]</scope>
    <source>
        <strain evidence="7 9">HL-109</strain>
    </source>
</reference>
<evidence type="ECO:0000256" key="3">
    <source>
        <dbReference type="ARBA" id="ARBA00022898"/>
    </source>
</evidence>
<keyword evidence="3 4" id="KW-0663">Pyridoxal phosphate</keyword>
<dbReference type="PIRSF" id="PIRSF001434">
    <property type="entry name" value="CGS"/>
    <property type="match status" value="1"/>
</dbReference>
<dbReference type="AlphaFoldDB" id="A0A0P7Y4V4"/>
<evidence type="ECO:0000256" key="1">
    <source>
        <dbReference type="ARBA" id="ARBA00001933"/>
    </source>
</evidence>